<dbReference type="PANTHER" id="PTHR33931">
    <property type="entry name" value="HOLIN-LIKE PROTEIN CIDA-RELATED"/>
    <property type="match status" value="1"/>
</dbReference>
<evidence type="ECO:0000256" key="4">
    <source>
        <dbReference type="ARBA" id="ARBA00022989"/>
    </source>
</evidence>
<evidence type="ECO:0000256" key="6">
    <source>
        <dbReference type="SAM" id="Phobius"/>
    </source>
</evidence>
<keyword evidence="3 6" id="KW-0812">Transmembrane</keyword>
<dbReference type="Pfam" id="PF03788">
    <property type="entry name" value="LrgA"/>
    <property type="match status" value="1"/>
</dbReference>
<feature type="transmembrane region" description="Helical" evidence="6">
    <location>
        <begin position="42"/>
        <end position="62"/>
    </location>
</feature>
<keyword evidence="4 6" id="KW-1133">Transmembrane helix</keyword>
<sequence length="141" mass="15744">MNPEYVKQGEIIMRSKTLLGVTVILQIVLISCFAMIGDWISLTLHLPLPGNIIGLILLYLALKSRLLQIEHVERGGKLLLLVMPLFFVPALSGIMDYTDFMRQSGLQVLVILVISSLLTLTGSAYIVDRLARRKEEATVHE</sequence>
<proteinExistence type="predicted"/>
<reference evidence="7 8" key="1">
    <citation type="submission" date="2016-03" db="EMBL/GenBank/DDBJ databases">
        <authorList>
            <person name="Cho S.-Y."/>
            <person name="Lim S."/>
            <person name="Kim H."/>
            <person name="Soh E.H."/>
            <person name="Moon J.S."/>
        </authorList>
    </citation>
    <scope>NUCLEOTIDE SEQUENCE [LARGE SCALE GENOMIC DNA]</scope>
    <source>
        <strain evidence="7 8">KCTC 3810</strain>
    </source>
</reference>
<feature type="transmembrane region" description="Helical" evidence="6">
    <location>
        <begin position="17"/>
        <end position="36"/>
    </location>
</feature>
<evidence type="ECO:0000313" key="8">
    <source>
        <dbReference type="Proteomes" id="UP000078447"/>
    </source>
</evidence>
<dbReference type="Proteomes" id="UP000078447">
    <property type="component" value="Unassembled WGS sequence"/>
</dbReference>
<organism evidence="7 8">
    <name type="scientific">Exiguobacterium undae</name>
    <dbReference type="NCBI Taxonomy" id="169177"/>
    <lineage>
        <taxon>Bacteria</taxon>
        <taxon>Bacillati</taxon>
        <taxon>Bacillota</taxon>
        <taxon>Bacilli</taxon>
        <taxon>Bacillales</taxon>
        <taxon>Bacillales Family XII. Incertae Sedis</taxon>
        <taxon>Exiguobacterium</taxon>
    </lineage>
</organism>
<dbReference type="EMBL" id="LVVL01000001">
    <property type="protein sequence ID" value="OAN15912.1"/>
    <property type="molecule type" value="Genomic_DNA"/>
</dbReference>
<protein>
    <submittedName>
        <fullName evidence="7">LrgA</fullName>
    </submittedName>
</protein>
<feature type="transmembrane region" description="Helical" evidence="6">
    <location>
        <begin position="106"/>
        <end position="127"/>
    </location>
</feature>
<keyword evidence="5 6" id="KW-0472">Membrane</keyword>
<keyword evidence="2" id="KW-1003">Cell membrane</keyword>
<comment type="caution">
    <text evidence="7">The sequence shown here is derived from an EMBL/GenBank/DDBJ whole genome shotgun (WGS) entry which is preliminary data.</text>
</comment>
<dbReference type="PROSITE" id="PS51257">
    <property type="entry name" value="PROKAR_LIPOPROTEIN"/>
    <property type="match status" value="1"/>
</dbReference>
<comment type="subcellular location">
    <subcellularLocation>
        <location evidence="1">Cell membrane</location>
        <topology evidence="1">Multi-pass membrane protein</topology>
    </subcellularLocation>
</comment>
<evidence type="ECO:0000256" key="1">
    <source>
        <dbReference type="ARBA" id="ARBA00004651"/>
    </source>
</evidence>
<gene>
    <name evidence="7" type="ORF">A3783_08250</name>
</gene>
<feature type="transmembrane region" description="Helical" evidence="6">
    <location>
        <begin position="74"/>
        <end position="94"/>
    </location>
</feature>
<evidence type="ECO:0000313" key="7">
    <source>
        <dbReference type="EMBL" id="OAN15912.1"/>
    </source>
</evidence>
<evidence type="ECO:0000256" key="5">
    <source>
        <dbReference type="ARBA" id="ARBA00023136"/>
    </source>
</evidence>
<name>A0ABX2VCE4_9BACL</name>
<accession>A0ABX2VCE4</accession>
<keyword evidence="8" id="KW-1185">Reference proteome</keyword>
<evidence type="ECO:0000256" key="3">
    <source>
        <dbReference type="ARBA" id="ARBA00022692"/>
    </source>
</evidence>
<dbReference type="PANTHER" id="PTHR33931:SF2">
    <property type="entry name" value="HOLIN-LIKE PROTEIN CIDA"/>
    <property type="match status" value="1"/>
</dbReference>
<dbReference type="InterPro" id="IPR005538">
    <property type="entry name" value="LrgA/CidA"/>
</dbReference>
<evidence type="ECO:0000256" key="2">
    <source>
        <dbReference type="ARBA" id="ARBA00022475"/>
    </source>
</evidence>